<comment type="caution">
    <text evidence="3">The sequence shown here is derived from an EMBL/GenBank/DDBJ whole genome shotgun (WGS) entry which is preliminary data.</text>
</comment>
<gene>
    <name evidence="3" type="ORF">DXC17_15590</name>
</gene>
<reference evidence="3 4" key="1">
    <citation type="submission" date="2018-08" db="EMBL/GenBank/DDBJ databases">
        <title>A genome reference for cultivated species of the human gut microbiota.</title>
        <authorList>
            <person name="Zou Y."/>
            <person name="Xue W."/>
            <person name="Luo G."/>
        </authorList>
    </citation>
    <scope>NUCLEOTIDE SEQUENCE [LARGE SCALE GENOMIC DNA]</scope>
    <source>
        <strain evidence="3 4">OM08-14</strain>
    </source>
</reference>
<feature type="domain" description="M23ase beta-sheet core" evidence="2">
    <location>
        <begin position="81"/>
        <end position="176"/>
    </location>
</feature>
<dbReference type="PANTHER" id="PTHR21666:SF289">
    <property type="entry name" value="L-ALA--D-GLU ENDOPEPTIDASE"/>
    <property type="match status" value="1"/>
</dbReference>
<keyword evidence="1" id="KW-0732">Signal</keyword>
<dbReference type="AlphaFoldDB" id="A0A3E4VYA2"/>
<name>A0A3E4VYA2_9BACT</name>
<dbReference type="Pfam" id="PF01551">
    <property type="entry name" value="Peptidase_M23"/>
    <property type="match status" value="1"/>
</dbReference>
<evidence type="ECO:0000256" key="1">
    <source>
        <dbReference type="ARBA" id="ARBA00022729"/>
    </source>
</evidence>
<proteinExistence type="predicted"/>
<dbReference type="Gene3D" id="2.70.70.10">
    <property type="entry name" value="Glucose Permease (Domain IIA)"/>
    <property type="match status" value="1"/>
</dbReference>
<dbReference type="FunFam" id="2.70.70.10:FF:000006">
    <property type="entry name" value="M23 family peptidase"/>
    <property type="match status" value="1"/>
</dbReference>
<accession>A0A3E4VYA2</accession>
<dbReference type="InterPro" id="IPR016047">
    <property type="entry name" value="M23ase_b-sheet_dom"/>
</dbReference>
<dbReference type="RefSeq" id="WP_117748503.1">
    <property type="nucleotide sequence ID" value="NZ_DBFNHJ010000011.1"/>
</dbReference>
<organism evidence="3 4">
    <name type="scientific">Phocaeicola plebeius</name>
    <dbReference type="NCBI Taxonomy" id="310297"/>
    <lineage>
        <taxon>Bacteria</taxon>
        <taxon>Pseudomonadati</taxon>
        <taxon>Bacteroidota</taxon>
        <taxon>Bacteroidia</taxon>
        <taxon>Bacteroidales</taxon>
        <taxon>Bacteroidaceae</taxon>
        <taxon>Phocaeicola</taxon>
    </lineage>
</organism>
<evidence type="ECO:0000313" key="3">
    <source>
        <dbReference type="EMBL" id="RGM34915.1"/>
    </source>
</evidence>
<dbReference type="InterPro" id="IPR050570">
    <property type="entry name" value="Cell_wall_metabolism_enzyme"/>
</dbReference>
<dbReference type="InterPro" id="IPR011055">
    <property type="entry name" value="Dup_hybrid_motif"/>
</dbReference>
<dbReference type="PANTHER" id="PTHR21666">
    <property type="entry name" value="PEPTIDASE-RELATED"/>
    <property type="match status" value="1"/>
</dbReference>
<evidence type="ECO:0000259" key="2">
    <source>
        <dbReference type="Pfam" id="PF01551"/>
    </source>
</evidence>
<dbReference type="CDD" id="cd12797">
    <property type="entry name" value="M23_peptidase"/>
    <property type="match status" value="1"/>
</dbReference>
<evidence type="ECO:0000313" key="4">
    <source>
        <dbReference type="Proteomes" id="UP000260780"/>
    </source>
</evidence>
<dbReference type="GO" id="GO:0004222">
    <property type="term" value="F:metalloendopeptidase activity"/>
    <property type="evidence" value="ECO:0007669"/>
    <property type="project" value="TreeGrafter"/>
</dbReference>
<dbReference type="EMBL" id="QSTF01000060">
    <property type="protein sequence ID" value="RGM34915.1"/>
    <property type="molecule type" value="Genomic_DNA"/>
</dbReference>
<sequence>MITYMIACMLHLSISSNPNVRNSLIELLEGCHTLQPIGKIIDILHKEGMYESLPLQWPVKGKYRISSHYGYRNHPLTGTKKFHSGVDIAVELATPVYAAGSGNVIYAGRKGGYGRCIIIQHQFGFTSIYGHLSAYYTTAGKEIKQGQAIGFVGSTGQSTGNHLHFEIRKNKRAINPIWYDGYER</sequence>
<dbReference type="SUPFAM" id="SSF51261">
    <property type="entry name" value="Duplicated hybrid motif"/>
    <property type="match status" value="1"/>
</dbReference>
<protein>
    <submittedName>
        <fullName evidence="3">M23 family peptidase</fullName>
    </submittedName>
</protein>
<dbReference type="Proteomes" id="UP000260780">
    <property type="component" value="Unassembled WGS sequence"/>
</dbReference>